<sequence>VPPLQVFINTVLGQSQTKVSTILYTLAFIKRLRAQFSIITHIYPYSLHRIFLTYLILVDKYVNDSCYANYAWSRFSCTHWDSHFFSLTLKDITVSKKQLLNILQWRVLIVESKIQAELGRFLYYEAQC</sequence>
<name>A0AAN7AMF0_9PEZI</name>
<dbReference type="Proteomes" id="UP001303160">
    <property type="component" value="Unassembled WGS sequence"/>
</dbReference>
<dbReference type="AlphaFoldDB" id="A0AAN7AMF0"/>
<dbReference type="Gene3D" id="1.10.472.10">
    <property type="entry name" value="Cyclin-like"/>
    <property type="match status" value="1"/>
</dbReference>
<keyword evidence="2" id="KW-1185">Reference proteome</keyword>
<protein>
    <submittedName>
        <fullName evidence="1">Uncharacterized protein</fullName>
    </submittedName>
</protein>
<reference evidence="1" key="1">
    <citation type="journal article" date="2023" name="Mol. Phylogenet. Evol.">
        <title>Genome-scale phylogeny and comparative genomics of the fungal order Sordariales.</title>
        <authorList>
            <person name="Hensen N."/>
            <person name="Bonometti L."/>
            <person name="Westerberg I."/>
            <person name="Brannstrom I.O."/>
            <person name="Guillou S."/>
            <person name="Cros-Aarteil S."/>
            <person name="Calhoun S."/>
            <person name="Haridas S."/>
            <person name="Kuo A."/>
            <person name="Mondo S."/>
            <person name="Pangilinan J."/>
            <person name="Riley R."/>
            <person name="LaButti K."/>
            <person name="Andreopoulos B."/>
            <person name="Lipzen A."/>
            <person name="Chen C."/>
            <person name="Yan M."/>
            <person name="Daum C."/>
            <person name="Ng V."/>
            <person name="Clum A."/>
            <person name="Steindorff A."/>
            <person name="Ohm R.A."/>
            <person name="Martin F."/>
            <person name="Silar P."/>
            <person name="Natvig D.O."/>
            <person name="Lalanne C."/>
            <person name="Gautier V."/>
            <person name="Ament-Velasquez S.L."/>
            <person name="Kruys A."/>
            <person name="Hutchinson M.I."/>
            <person name="Powell A.J."/>
            <person name="Barry K."/>
            <person name="Miller A.N."/>
            <person name="Grigoriev I.V."/>
            <person name="Debuchy R."/>
            <person name="Gladieux P."/>
            <person name="Hiltunen Thoren M."/>
            <person name="Johannesson H."/>
        </authorList>
    </citation>
    <scope>NUCLEOTIDE SEQUENCE</scope>
    <source>
        <strain evidence="1">CBS 315.58</strain>
    </source>
</reference>
<evidence type="ECO:0000313" key="1">
    <source>
        <dbReference type="EMBL" id="KAK4194121.1"/>
    </source>
</evidence>
<evidence type="ECO:0000313" key="2">
    <source>
        <dbReference type="Proteomes" id="UP001303160"/>
    </source>
</evidence>
<organism evidence="1 2">
    <name type="scientific">Triangularia verruculosa</name>
    <dbReference type="NCBI Taxonomy" id="2587418"/>
    <lineage>
        <taxon>Eukaryota</taxon>
        <taxon>Fungi</taxon>
        <taxon>Dikarya</taxon>
        <taxon>Ascomycota</taxon>
        <taxon>Pezizomycotina</taxon>
        <taxon>Sordariomycetes</taxon>
        <taxon>Sordariomycetidae</taxon>
        <taxon>Sordariales</taxon>
        <taxon>Podosporaceae</taxon>
        <taxon>Triangularia</taxon>
    </lineage>
</organism>
<feature type="non-terminal residue" evidence="1">
    <location>
        <position position="1"/>
    </location>
</feature>
<comment type="caution">
    <text evidence="1">The sequence shown here is derived from an EMBL/GenBank/DDBJ whole genome shotgun (WGS) entry which is preliminary data.</text>
</comment>
<dbReference type="CDD" id="cd20557">
    <property type="entry name" value="CYCLIN_ScPCL1-like"/>
    <property type="match status" value="1"/>
</dbReference>
<accession>A0AAN7AMF0</accession>
<dbReference type="EMBL" id="MU864095">
    <property type="protein sequence ID" value="KAK4194121.1"/>
    <property type="molecule type" value="Genomic_DNA"/>
</dbReference>
<gene>
    <name evidence="1" type="ORF">QBC40DRAFT_188925</name>
</gene>
<proteinExistence type="predicted"/>
<reference evidence="1" key="2">
    <citation type="submission" date="2023-05" db="EMBL/GenBank/DDBJ databases">
        <authorList>
            <consortium name="Lawrence Berkeley National Laboratory"/>
            <person name="Steindorff A."/>
            <person name="Hensen N."/>
            <person name="Bonometti L."/>
            <person name="Westerberg I."/>
            <person name="Brannstrom I.O."/>
            <person name="Guillou S."/>
            <person name="Cros-Aarteil S."/>
            <person name="Calhoun S."/>
            <person name="Haridas S."/>
            <person name="Kuo A."/>
            <person name="Mondo S."/>
            <person name="Pangilinan J."/>
            <person name="Riley R."/>
            <person name="Labutti K."/>
            <person name="Andreopoulos B."/>
            <person name="Lipzen A."/>
            <person name="Chen C."/>
            <person name="Yanf M."/>
            <person name="Daum C."/>
            <person name="Ng V."/>
            <person name="Clum A."/>
            <person name="Ohm R."/>
            <person name="Martin F."/>
            <person name="Silar P."/>
            <person name="Natvig D."/>
            <person name="Lalanne C."/>
            <person name="Gautier V."/>
            <person name="Ament-Velasquez S.L."/>
            <person name="Kruys A."/>
            <person name="Hutchinson M.I."/>
            <person name="Powell A.J."/>
            <person name="Barry K."/>
            <person name="Miller A.N."/>
            <person name="Grigoriev I.V."/>
            <person name="Debuchy R."/>
            <person name="Gladieux P."/>
            <person name="Thoren M.H."/>
            <person name="Johannesson H."/>
        </authorList>
    </citation>
    <scope>NUCLEOTIDE SEQUENCE</scope>
    <source>
        <strain evidence="1">CBS 315.58</strain>
    </source>
</reference>